<dbReference type="GO" id="GO:1902975">
    <property type="term" value="P:mitotic DNA replication initiation"/>
    <property type="evidence" value="ECO:0007669"/>
    <property type="project" value="InterPro"/>
</dbReference>
<dbReference type="GO" id="GO:0005658">
    <property type="term" value="C:alpha DNA polymerase:primase complex"/>
    <property type="evidence" value="ECO:0007669"/>
    <property type="project" value="UniProtKB-ARBA"/>
</dbReference>
<dbReference type="GO" id="GO:0006281">
    <property type="term" value="P:DNA repair"/>
    <property type="evidence" value="ECO:0007669"/>
    <property type="project" value="UniProtKB-ARBA"/>
</dbReference>
<evidence type="ECO:0000256" key="14">
    <source>
        <dbReference type="RuleBase" id="RU000442"/>
    </source>
</evidence>
<dbReference type="InterPro" id="IPR006133">
    <property type="entry name" value="DNA-dir_DNA_pol_B_exonuc"/>
</dbReference>
<dbReference type="FunFam" id="3.30.70.2820:FF:000001">
    <property type="entry name" value="DNA polymerase"/>
    <property type="match status" value="1"/>
</dbReference>
<dbReference type="NCBIfam" id="TIGR00592">
    <property type="entry name" value="pol2"/>
    <property type="match status" value="1"/>
</dbReference>
<keyword evidence="12" id="KW-0496">Mitochondrion</keyword>
<feature type="compositionally biased region" description="Low complexity" evidence="15">
    <location>
        <begin position="291"/>
        <end position="301"/>
    </location>
</feature>
<keyword evidence="8" id="KW-0863">Zinc-finger</keyword>
<evidence type="ECO:0000256" key="9">
    <source>
        <dbReference type="ARBA" id="ARBA00022833"/>
    </source>
</evidence>
<feature type="compositionally biased region" description="Basic and acidic residues" evidence="15">
    <location>
        <begin position="73"/>
        <end position="82"/>
    </location>
</feature>
<dbReference type="Gene3D" id="3.90.1600.10">
    <property type="entry name" value="Palm domain of DNA polymerase"/>
    <property type="match status" value="2"/>
</dbReference>
<feature type="compositionally biased region" description="Low complexity" evidence="15">
    <location>
        <begin position="223"/>
        <end position="236"/>
    </location>
</feature>
<dbReference type="FunFam" id="1.10.3200.20:FF:000002">
    <property type="entry name" value="DNA polymerase"/>
    <property type="match status" value="1"/>
</dbReference>
<feature type="compositionally biased region" description="Basic and acidic residues" evidence="15">
    <location>
        <begin position="101"/>
        <end position="117"/>
    </location>
</feature>
<dbReference type="Gene3D" id="3.30.420.10">
    <property type="entry name" value="Ribonuclease H-like superfamily/Ribonuclease H"/>
    <property type="match status" value="1"/>
</dbReference>
<dbReference type="InterPro" id="IPR042087">
    <property type="entry name" value="DNA_pol_B_thumb"/>
</dbReference>
<dbReference type="InterPro" id="IPR024647">
    <property type="entry name" value="DNA_pol_a_cat_su_N"/>
</dbReference>
<dbReference type="InterPro" id="IPR017964">
    <property type="entry name" value="DNA-dir_DNA_pol_B_CS"/>
</dbReference>
<evidence type="ECO:0000256" key="6">
    <source>
        <dbReference type="ARBA" id="ARBA00022705"/>
    </source>
</evidence>
<feature type="domain" description="DNA polymerase alpha catalytic subunit N-terminal" evidence="19">
    <location>
        <begin position="10"/>
        <end position="75"/>
    </location>
</feature>
<keyword evidence="9" id="KW-0862">Zinc</keyword>
<keyword evidence="6 14" id="KW-0235">DNA replication</keyword>
<evidence type="ECO:0000313" key="20">
    <source>
        <dbReference type="EMBL" id="KHO00834.1"/>
    </source>
</evidence>
<evidence type="ECO:0000256" key="13">
    <source>
        <dbReference type="ARBA" id="ARBA00023242"/>
    </source>
</evidence>
<dbReference type="GO" id="GO:0000166">
    <property type="term" value="F:nucleotide binding"/>
    <property type="evidence" value="ECO:0007669"/>
    <property type="project" value="InterPro"/>
</dbReference>
<keyword evidence="7" id="KW-0479">Metal-binding</keyword>
<dbReference type="OrthoDB" id="6755010at2759"/>
<evidence type="ECO:0000256" key="10">
    <source>
        <dbReference type="ARBA" id="ARBA00022932"/>
    </source>
</evidence>
<dbReference type="SUPFAM" id="SSF56672">
    <property type="entry name" value="DNA/RNA polymerases"/>
    <property type="match status" value="1"/>
</dbReference>
<keyword evidence="11 14" id="KW-0238">DNA-binding</keyword>
<evidence type="ECO:0000256" key="8">
    <source>
        <dbReference type="ARBA" id="ARBA00022771"/>
    </source>
</evidence>
<reference evidence="20 21" key="1">
    <citation type="journal article" date="2014" name="Proc. Natl. Acad. Sci. U.S.A.">
        <title>Trajectory and genomic determinants of fungal-pathogen speciation and host adaptation.</title>
        <authorList>
            <person name="Hu X."/>
            <person name="Xiao G."/>
            <person name="Zheng P."/>
            <person name="Shang Y."/>
            <person name="Su Y."/>
            <person name="Zhang X."/>
            <person name="Liu X."/>
            <person name="Zhan S."/>
            <person name="St Leger R.J."/>
            <person name="Wang C."/>
        </authorList>
    </citation>
    <scope>NUCLEOTIDE SEQUENCE [LARGE SCALE GENOMIC DNA]</scope>
    <source>
        <strain evidence="20 21">ARSEF 1941</strain>
    </source>
</reference>
<dbReference type="CDD" id="cd05776">
    <property type="entry name" value="DNA_polB_alpha_exo"/>
    <property type="match status" value="1"/>
</dbReference>
<evidence type="ECO:0000259" key="17">
    <source>
        <dbReference type="Pfam" id="PF03104"/>
    </source>
</evidence>
<keyword evidence="5 14" id="KW-0548">Nucleotidyltransferase</keyword>
<evidence type="ECO:0000256" key="4">
    <source>
        <dbReference type="ARBA" id="ARBA00022679"/>
    </source>
</evidence>
<dbReference type="RefSeq" id="XP_040681899.1">
    <property type="nucleotide sequence ID" value="XM_040820411.1"/>
</dbReference>
<dbReference type="Pfam" id="PF12254">
    <property type="entry name" value="DNA_pol_alpha_N"/>
    <property type="match status" value="1"/>
</dbReference>
<dbReference type="GO" id="GO:0005739">
    <property type="term" value="C:mitochondrion"/>
    <property type="evidence" value="ECO:0007669"/>
    <property type="project" value="UniProtKB-SubCell"/>
</dbReference>
<organism evidence="20 21">
    <name type="scientific">Metarhizium album (strain ARSEF 1941)</name>
    <dbReference type="NCBI Taxonomy" id="1081103"/>
    <lineage>
        <taxon>Eukaryota</taxon>
        <taxon>Fungi</taxon>
        <taxon>Dikarya</taxon>
        <taxon>Ascomycota</taxon>
        <taxon>Pezizomycotina</taxon>
        <taxon>Sordariomycetes</taxon>
        <taxon>Hypocreomycetidae</taxon>
        <taxon>Hypocreales</taxon>
        <taxon>Clavicipitaceae</taxon>
        <taxon>Metarhizium</taxon>
    </lineage>
</organism>
<feature type="region of interest" description="Disordered" evidence="15">
    <location>
        <begin position="58"/>
        <end position="256"/>
    </location>
</feature>
<dbReference type="InterPro" id="IPR036397">
    <property type="entry name" value="RNaseH_sf"/>
</dbReference>
<evidence type="ECO:0000259" key="19">
    <source>
        <dbReference type="Pfam" id="PF12254"/>
    </source>
</evidence>
<evidence type="ECO:0000256" key="11">
    <source>
        <dbReference type="ARBA" id="ARBA00023125"/>
    </source>
</evidence>
<evidence type="ECO:0000256" key="5">
    <source>
        <dbReference type="ARBA" id="ARBA00022695"/>
    </source>
</evidence>
<dbReference type="FunFam" id="3.30.420.10:FF:000036">
    <property type="entry name" value="DNA polymerase"/>
    <property type="match status" value="1"/>
</dbReference>
<keyword evidence="10 14" id="KW-0239">DNA-directed DNA polymerase</keyword>
<evidence type="ECO:0000313" key="21">
    <source>
        <dbReference type="Proteomes" id="UP000030816"/>
    </source>
</evidence>
<feature type="region of interest" description="Disordered" evidence="15">
    <location>
        <begin position="284"/>
        <end position="307"/>
    </location>
</feature>
<proteinExistence type="inferred from homology"/>
<feature type="compositionally biased region" description="Basic and acidic residues" evidence="15">
    <location>
        <begin position="136"/>
        <end position="152"/>
    </location>
</feature>
<dbReference type="EMBL" id="AZHE01000002">
    <property type="protein sequence ID" value="KHO00834.1"/>
    <property type="molecule type" value="Genomic_DNA"/>
</dbReference>
<dbReference type="GO" id="GO:0003697">
    <property type="term" value="F:single-stranded DNA binding"/>
    <property type="evidence" value="ECO:0007669"/>
    <property type="project" value="TreeGrafter"/>
</dbReference>
<dbReference type="InterPro" id="IPR015088">
    <property type="entry name" value="Znf_DNA-dir_DNA_pol_B_alpha"/>
</dbReference>
<evidence type="ECO:0000256" key="3">
    <source>
        <dbReference type="ARBA" id="ARBA00005755"/>
    </source>
</evidence>
<dbReference type="HOGENOM" id="CLU_001718_1_0_1"/>
<gene>
    <name evidence="20" type="ORF">MAM_01612</name>
</gene>
<dbReference type="Pfam" id="PF08996">
    <property type="entry name" value="zf-DNA_Pol"/>
    <property type="match status" value="1"/>
</dbReference>
<dbReference type="InterPro" id="IPR045846">
    <property type="entry name" value="POLBc_alpha"/>
</dbReference>
<dbReference type="InterPro" id="IPR023211">
    <property type="entry name" value="DNA_pol_palm_dom_sf"/>
</dbReference>
<dbReference type="GeneID" id="63736067"/>
<dbReference type="Proteomes" id="UP000030816">
    <property type="component" value="Unassembled WGS sequence"/>
</dbReference>
<evidence type="ECO:0000256" key="12">
    <source>
        <dbReference type="ARBA" id="ARBA00023128"/>
    </source>
</evidence>
<dbReference type="SMART" id="SM00486">
    <property type="entry name" value="POLBc"/>
    <property type="match status" value="1"/>
</dbReference>
<feature type="region of interest" description="Disordered" evidence="15">
    <location>
        <begin position="816"/>
        <end position="839"/>
    </location>
</feature>
<feature type="domain" description="DNA-directed DNA polymerase family B multifunctional" evidence="16">
    <location>
        <begin position="783"/>
        <end position="1220"/>
    </location>
</feature>
<dbReference type="PANTHER" id="PTHR45861">
    <property type="entry name" value="DNA POLYMERASE ALPHA CATALYTIC SUBUNIT"/>
    <property type="match status" value="1"/>
</dbReference>
<dbReference type="GO" id="GO:0006273">
    <property type="term" value="P:lagging strand elongation"/>
    <property type="evidence" value="ECO:0007669"/>
    <property type="project" value="TreeGrafter"/>
</dbReference>
<evidence type="ECO:0000256" key="2">
    <source>
        <dbReference type="ARBA" id="ARBA00004173"/>
    </source>
</evidence>
<dbReference type="GO" id="GO:0006272">
    <property type="term" value="P:leading strand elongation"/>
    <property type="evidence" value="ECO:0007669"/>
    <property type="project" value="TreeGrafter"/>
</dbReference>
<comment type="caution">
    <text evidence="20">The sequence shown here is derived from an EMBL/GenBank/DDBJ whole genome shotgun (WGS) entry which is preliminary data.</text>
</comment>
<dbReference type="Gene3D" id="1.10.132.60">
    <property type="entry name" value="DNA polymerase family B, C-terminal domain"/>
    <property type="match status" value="1"/>
</dbReference>
<dbReference type="CDD" id="cd05532">
    <property type="entry name" value="POLBc_alpha"/>
    <property type="match status" value="1"/>
</dbReference>
<dbReference type="Gene3D" id="1.10.3200.20">
    <property type="entry name" value="DNA Polymerase alpha, zinc finger"/>
    <property type="match status" value="1"/>
</dbReference>
<comment type="catalytic activity">
    <reaction evidence="14">
        <text>DNA(n) + a 2'-deoxyribonucleoside 5'-triphosphate = DNA(n+1) + diphosphate</text>
        <dbReference type="Rhea" id="RHEA:22508"/>
        <dbReference type="Rhea" id="RHEA-COMP:17339"/>
        <dbReference type="Rhea" id="RHEA-COMP:17340"/>
        <dbReference type="ChEBI" id="CHEBI:33019"/>
        <dbReference type="ChEBI" id="CHEBI:61560"/>
        <dbReference type="ChEBI" id="CHEBI:173112"/>
        <dbReference type="EC" id="2.7.7.7"/>
    </reaction>
</comment>
<dbReference type="PANTHER" id="PTHR45861:SF1">
    <property type="entry name" value="DNA POLYMERASE ALPHA CATALYTIC SUBUNIT"/>
    <property type="match status" value="1"/>
</dbReference>
<protein>
    <recommendedName>
        <fullName evidence="14">DNA polymerase</fullName>
        <ecNumber evidence="14">2.7.7.7</ecNumber>
    </recommendedName>
</protein>
<dbReference type="GO" id="GO:0003688">
    <property type="term" value="F:DNA replication origin binding"/>
    <property type="evidence" value="ECO:0007669"/>
    <property type="project" value="TreeGrafter"/>
</dbReference>
<evidence type="ECO:0000256" key="7">
    <source>
        <dbReference type="ARBA" id="ARBA00022723"/>
    </source>
</evidence>
<feature type="compositionally biased region" description="Basic and acidic residues" evidence="15">
    <location>
        <begin position="237"/>
        <end position="249"/>
    </location>
</feature>
<keyword evidence="4 14" id="KW-0808">Transferase</keyword>
<dbReference type="Pfam" id="PF03104">
    <property type="entry name" value="DNA_pol_B_exo1"/>
    <property type="match status" value="1"/>
</dbReference>
<dbReference type="GO" id="GO:0003682">
    <property type="term" value="F:chromatin binding"/>
    <property type="evidence" value="ECO:0007669"/>
    <property type="project" value="TreeGrafter"/>
</dbReference>
<dbReference type="PRINTS" id="PR00106">
    <property type="entry name" value="DNAPOLB"/>
</dbReference>
<dbReference type="InterPro" id="IPR006172">
    <property type="entry name" value="DNA-dir_DNA_pol_B"/>
</dbReference>
<dbReference type="EC" id="2.7.7.7" evidence="14"/>
<dbReference type="GO" id="GO:0008270">
    <property type="term" value="F:zinc ion binding"/>
    <property type="evidence" value="ECO:0007669"/>
    <property type="project" value="UniProtKB-KW"/>
</dbReference>
<evidence type="ECO:0000256" key="15">
    <source>
        <dbReference type="SAM" id="MobiDB-lite"/>
    </source>
</evidence>
<evidence type="ECO:0000259" key="18">
    <source>
        <dbReference type="Pfam" id="PF08996"/>
    </source>
</evidence>
<dbReference type="InterPro" id="IPR043502">
    <property type="entry name" value="DNA/RNA_pol_sf"/>
</dbReference>
<accession>A0A0B2X3C3</accession>
<dbReference type="Gene3D" id="3.30.70.2820">
    <property type="match status" value="1"/>
</dbReference>
<name>A0A0B2X3C3_METAS</name>
<comment type="subcellular location">
    <subcellularLocation>
        <location evidence="2">Mitochondrion</location>
    </subcellularLocation>
    <subcellularLocation>
        <location evidence="1">Nucleus</location>
    </subcellularLocation>
</comment>
<dbReference type="InterPro" id="IPR012337">
    <property type="entry name" value="RNaseH-like_sf"/>
</dbReference>
<dbReference type="Gene3D" id="2.40.50.730">
    <property type="match status" value="1"/>
</dbReference>
<dbReference type="InterPro" id="IPR038256">
    <property type="entry name" value="Pol_alpha_znc_sf"/>
</dbReference>
<sequence length="1464" mass="164454">MPKANYRAKLAELQALRQSGKKAFDGYRVQDAADLYDEVDEDGYKKIVRERLDEDDFVVDDNGEGYADDGREDWDRVRRYDSDSDVEDLPVRGRPNKAAKKNKDDSQAKRDANDRNISEYFTKGAGKAQPKPKVAKTKDDDNFLADLIKEVDSNIPAPAPRSTKIERSGGRRKSRALSPVVEPVQKRRKRNDTRPLSPPAASFDSDDGFIPNAADDGVLGTQDDPMSDPAPSSPAAKKAERRNQTKPEPQDDEDEDMMEVAHAGAVHSASVNIAGSRQVKKLLKQDPYPSPASSSPLKSVSGDPVDSSSWNNLTNKLNVVNTSVETRSIGKIDHRDAIEADGSLNFFWTDYTEINGSLCLFGKVLNKKTKAYVSCFVKIDNILRKLYFLPRQQRVRNGEETEETVEMTHVYEEVDEIMTKLKVNMYKIKACTRKYAFELTDVPKEAQYMKLFYPYTKPQIDGSPGETYSRVFGANTALFEQFVLWKNVMGPCWLKIQDADFGAIKNASHCKLEVLAEHPNMVSTMSDSDNLDVPPLTLMSVSVRTAFNPRENKQEILAISARIYDKVSLSDTTPAEKLPCRTFTVIRPHGPSFPLGFDQLVQKRTRGLLVLKRQEVDILSFFLAQVDVADPDVILGHQFEGVDYSVLLSRLHEKKVHQWSRLGRLRRSEWPASMGKVGGNVFAERQVIAGRLLCDLANDAGKSAMYKCQNWSLTEMCSLYLSGDNRRRDVDNEAALSSWAKEKQGLMDYITHMEADTHFIAALALSVQLLPLTKVLTNLAGNSWARTLTGTRAERNEYILLHEFYRNKYICPDKQSFRGRQKRDDENPEEAGGDGKKKDKYKGGLVFEPEKGLYDKFVLVMDFNSLYPSIIQEFNICFTTVDRTVSADDEDAVPEVPADQDQGILPRLIATLVGRRRQVKALMKDKNATPQQLATWDIKQLALKLTANSMYGCLGYTKSRFYARPLAVLTTYKGREILRSTKELAESKSLQVIYGDTDSVMINANVDSVADAFKVGNEFKKAVNDQYRLLEIDIDNVFRRILLQAKKKYAAVNLIEKDGKFVEKMEVKGLDMRRREYCALSKEISKRLLDEILSGDEAEVTITRIHEYLRDIAGQMREQRIPVAKYIIYTQLGKDPKEYPNADSMPQVQVALRDLAKGKPIRKGDVVSYIITGDGTSSEPAPKRAYAPTDLKADSTLVPDVEWYLGKQIFPPVERLCANIVGTSTSQLAEQLGLDIRRYSSNQTRQNSSSDDVEIHPLESQIPDEVRFGDCARLSLRCRKCKASSAFEGLAACPGRVSASGVLCGGCGAVMPTLSVVAQVEHAIRGQTSRYYEGWLVCDDSQCGNRTRQMSVYGTRCLGPKGLARDCLGRMRYEYTERAIYNQLVYFSSLWDVDKARSKAVDTNDSTLSQEDKDTILALAEHNRVRFGTVKGVVDRYLDKCGRQWVAMDTLFAKLGFNKLPAAA</sequence>
<evidence type="ECO:0000256" key="1">
    <source>
        <dbReference type="ARBA" id="ARBA00004123"/>
    </source>
</evidence>
<dbReference type="GO" id="GO:0003887">
    <property type="term" value="F:DNA-directed DNA polymerase activity"/>
    <property type="evidence" value="ECO:0007669"/>
    <property type="project" value="UniProtKB-KW"/>
</dbReference>
<dbReference type="STRING" id="1081103.A0A0B2X3C3"/>
<dbReference type="Pfam" id="PF00136">
    <property type="entry name" value="DNA_pol_B"/>
    <property type="match status" value="1"/>
</dbReference>
<feature type="domain" description="Zinc finger DNA-directed DNA polymerase family B alpha" evidence="18">
    <location>
        <begin position="1260"/>
        <end position="1452"/>
    </location>
</feature>
<evidence type="ECO:0000259" key="16">
    <source>
        <dbReference type="Pfam" id="PF00136"/>
    </source>
</evidence>
<dbReference type="SUPFAM" id="SSF53098">
    <property type="entry name" value="Ribonuclease H-like"/>
    <property type="match status" value="1"/>
</dbReference>
<keyword evidence="21" id="KW-1185">Reference proteome</keyword>
<feature type="domain" description="DNA-directed DNA polymerase family B exonuclease" evidence="17">
    <location>
        <begin position="470"/>
        <end position="716"/>
    </location>
</feature>
<comment type="similarity">
    <text evidence="3 14">Belongs to the DNA polymerase type-B family.</text>
</comment>
<feature type="compositionally biased region" description="Acidic residues" evidence="15">
    <location>
        <begin position="58"/>
        <end position="72"/>
    </location>
</feature>
<dbReference type="FunFam" id="1.10.132.60:FF:000004">
    <property type="entry name" value="DNA polymerase"/>
    <property type="match status" value="1"/>
</dbReference>
<keyword evidence="13" id="KW-0539">Nucleus</keyword>
<dbReference type="InterPro" id="IPR006134">
    <property type="entry name" value="DNA-dir_DNA_pol_B_multi_dom"/>
</dbReference>
<dbReference type="PROSITE" id="PS00116">
    <property type="entry name" value="DNA_POLYMERASE_B"/>
    <property type="match status" value="1"/>
</dbReference>